<dbReference type="GO" id="GO:0016020">
    <property type="term" value="C:membrane"/>
    <property type="evidence" value="ECO:0007669"/>
    <property type="project" value="TreeGrafter"/>
</dbReference>
<evidence type="ECO:0000259" key="11">
    <source>
        <dbReference type="Pfam" id="PF01568"/>
    </source>
</evidence>
<evidence type="ECO:0000256" key="4">
    <source>
        <dbReference type="ARBA" id="ARBA00022485"/>
    </source>
</evidence>
<dbReference type="GO" id="GO:0045333">
    <property type="term" value="P:cellular respiration"/>
    <property type="evidence" value="ECO:0007669"/>
    <property type="project" value="UniProtKB-ARBA"/>
</dbReference>
<dbReference type="SUPFAM" id="SSF50692">
    <property type="entry name" value="ADC-like"/>
    <property type="match status" value="1"/>
</dbReference>
<evidence type="ECO:0000313" key="13">
    <source>
        <dbReference type="Proteomes" id="UP000188879"/>
    </source>
</evidence>
<comment type="caution">
    <text evidence="12">The sequence shown here is derived from an EMBL/GenBank/DDBJ whole genome shotgun (WGS) entry which is preliminary data.</text>
</comment>
<dbReference type="AlphaFoldDB" id="A0A1V2H081"/>
<dbReference type="InterPro" id="IPR050123">
    <property type="entry name" value="Prok_molybdopt-oxidoreductase"/>
</dbReference>
<dbReference type="EMBL" id="MLCO01000173">
    <property type="protein sequence ID" value="ONG51081.1"/>
    <property type="molecule type" value="Genomic_DNA"/>
</dbReference>
<protein>
    <submittedName>
        <fullName evidence="12">Formate dehydrogenase</fullName>
    </submittedName>
</protein>
<evidence type="ECO:0000259" key="10">
    <source>
        <dbReference type="Pfam" id="PF00384"/>
    </source>
</evidence>
<keyword evidence="4" id="KW-0004">4Fe-4S</keyword>
<dbReference type="CDD" id="cd02767">
    <property type="entry name" value="MopB_ydeP"/>
    <property type="match status" value="1"/>
</dbReference>
<dbReference type="GO" id="GO:0008863">
    <property type="term" value="F:formate dehydrogenase (NAD+) activity"/>
    <property type="evidence" value="ECO:0007669"/>
    <property type="project" value="InterPro"/>
</dbReference>
<dbReference type="NCBIfam" id="TIGR01701">
    <property type="entry name" value="Fdhalpha-like"/>
    <property type="match status" value="1"/>
</dbReference>
<feature type="domain" description="Molybdopterin oxidoreductase" evidence="10">
    <location>
        <begin position="112"/>
        <end position="495"/>
    </location>
</feature>
<evidence type="ECO:0000256" key="2">
    <source>
        <dbReference type="ARBA" id="ARBA00001966"/>
    </source>
</evidence>
<dbReference type="OrthoDB" id="9803192at2"/>
<keyword evidence="7" id="KW-0560">Oxidoreductase</keyword>
<dbReference type="Gene3D" id="3.40.50.740">
    <property type="match status" value="1"/>
</dbReference>
<dbReference type="GO" id="GO:0051539">
    <property type="term" value="F:4 iron, 4 sulfur cluster binding"/>
    <property type="evidence" value="ECO:0007669"/>
    <property type="project" value="UniProtKB-KW"/>
</dbReference>
<feature type="domain" description="Molybdopterin dinucleotide-binding" evidence="11">
    <location>
        <begin position="649"/>
        <end position="734"/>
    </location>
</feature>
<dbReference type="RefSeq" id="WP_076958463.1">
    <property type="nucleotide sequence ID" value="NZ_MLCO01000173.1"/>
</dbReference>
<evidence type="ECO:0000256" key="1">
    <source>
        <dbReference type="ARBA" id="ARBA00001942"/>
    </source>
</evidence>
<evidence type="ECO:0000313" key="12">
    <source>
        <dbReference type="EMBL" id="ONG51081.1"/>
    </source>
</evidence>
<reference evidence="12 13" key="1">
    <citation type="submission" date="2016-10" db="EMBL/GenBank/DDBJ databases">
        <title>Draft Genome sequence of Roseomonas sp. strain M3.</title>
        <authorList>
            <person name="Subhash Y."/>
            <person name="Lee S."/>
        </authorList>
    </citation>
    <scope>NUCLEOTIDE SEQUENCE [LARGE SCALE GENOMIC DNA]</scope>
    <source>
        <strain evidence="12 13">M3</strain>
    </source>
</reference>
<dbReference type="PANTHER" id="PTHR43105:SF4">
    <property type="entry name" value="PROTEIN YDEP"/>
    <property type="match status" value="1"/>
</dbReference>
<evidence type="ECO:0000256" key="6">
    <source>
        <dbReference type="ARBA" id="ARBA00022723"/>
    </source>
</evidence>
<accession>A0A1V2H081</accession>
<organism evidence="12 13">
    <name type="scientific">Teichococcus deserti</name>
    <dbReference type="NCBI Taxonomy" id="1817963"/>
    <lineage>
        <taxon>Bacteria</taxon>
        <taxon>Pseudomonadati</taxon>
        <taxon>Pseudomonadota</taxon>
        <taxon>Alphaproteobacteria</taxon>
        <taxon>Acetobacterales</taxon>
        <taxon>Roseomonadaceae</taxon>
        <taxon>Roseomonas</taxon>
    </lineage>
</organism>
<gene>
    <name evidence="12" type="ORF">BKE38_16725</name>
</gene>
<dbReference type="Pfam" id="PF00384">
    <property type="entry name" value="Molybdopterin"/>
    <property type="match status" value="1"/>
</dbReference>
<name>A0A1V2H081_9PROT</name>
<evidence type="ECO:0000256" key="3">
    <source>
        <dbReference type="ARBA" id="ARBA00010312"/>
    </source>
</evidence>
<dbReference type="PANTHER" id="PTHR43105">
    <property type="entry name" value="RESPIRATORY NITRATE REDUCTASE"/>
    <property type="match status" value="1"/>
</dbReference>
<dbReference type="InterPro" id="IPR041953">
    <property type="entry name" value="YdeP_MopB"/>
</dbReference>
<dbReference type="InterPro" id="IPR010046">
    <property type="entry name" value="Mopterin_OxRdtse_a_bac"/>
</dbReference>
<sequence>MGKDGRLRVVAYDGPSGGWGSVRSLGKILKREGNPLSAPLLLTQQNKPGGFSCVSCAWAKPATPHLFEFCENGAKATAWDMSSARIEADVFARHTVTELERWSDHALEQAGRLTEPMRWDAASDRYVPASWQEAFDGIGAGLRGIAPDRAVFYASGRASNEAAFLWQLMARLHGTNNLPDSSNMCHESTSVALPKTIGVPVGTVHLDDFEQTDCILLFGQNTAVNSPRMLHQLDAASRRGVPIIVINPLREPGLERFTNPQSPAGMLGGGSQRIASQYHQPRAGGDLALLVGLCKLLLDWDDAARAAGRPAVLDHGFIAEHCHGFPAFAATIRGHGWTALEQRSGLSRSAMEQIAQSYAGARATLGIYGMGLTQHREGVENVQMLVALLLMRGNIGRPGAGICPVRGHSNVQGQRAVWITEKPELAPIAAMEARYGFAAPRQQGLDAVGLTQGVIDGKVDAVLQLGGNLVRSLPETGLLEPAWRRLPLTVMITTRLNRSHLVHGRAAWLLPCLSRIEIDQQASGPQVVTVEDSTAVIHPSRGMRSPVSPALLSEPAIIAGIAKAVLPANPRVDWDGWVGDYDRIRQELAALHPTWYANYSQRIWQKGGLARANPARQRQWQTETGKATFLAPMAIEADADMAEEGGDVLRLITLRSNDQFNTTVYGYDDRFRGIHGSREVVMMHAADIARLGLVEQQRVTLETVAGDGVTRRVDGLAVVRYDLTPGCIAGYFPECNPLLPVSHHARESHVPAAKAIPVRILHR</sequence>
<keyword evidence="5" id="KW-0500">Molybdenum</keyword>
<dbReference type="Proteomes" id="UP000188879">
    <property type="component" value="Unassembled WGS sequence"/>
</dbReference>
<dbReference type="InterPro" id="IPR009010">
    <property type="entry name" value="Asp_de-COase-like_dom_sf"/>
</dbReference>
<evidence type="ECO:0000256" key="7">
    <source>
        <dbReference type="ARBA" id="ARBA00023002"/>
    </source>
</evidence>
<dbReference type="GO" id="GO:1990204">
    <property type="term" value="C:oxidoreductase complex"/>
    <property type="evidence" value="ECO:0007669"/>
    <property type="project" value="UniProtKB-ARBA"/>
</dbReference>
<dbReference type="InterPro" id="IPR037951">
    <property type="entry name" value="MopB_CT_YdeP"/>
</dbReference>
<keyword evidence="8" id="KW-0408">Iron</keyword>
<dbReference type="InterPro" id="IPR006657">
    <property type="entry name" value="MoPterin_dinucl-bd_dom"/>
</dbReference>
<dbReference type="GO" id="GO:0043546">
    <property type="term" value="F:molybdopterin cofactor binding"/>
    <property type="evidence" value="ECO:0007669"/>
    <property type="project" value="InterPro"/>
</dbReference>
<keyword evidence="13" id="KW-1185">Reference proteome</keyword>
<dbReference type="Pfam" id="PF01568">
    <property type="entry name" value="Molydop_binding"/>
    <property type="match status" value="1"/>
</dbReference>
<dbReference type="Gene3D" id="3.40.228.10">
    <property type="entry name" value="Dimethylsulfoxide Reductase, domain 2"/>
    <property type="match status" value="1"/>
</dbReference>
<dbReference type="SUPFAM" id="SSF53706">
    <property type="entry name" value="Formate dehydrogenase/DMSO reductase, domains 1-3"/>
    <property type="match status" value="1"/>
</dbReference>
<comment type="cofactor">
    <cofactor evidence="2">
        <name>[4Fe-4S] cluster</name>
        <dbReference type="ChEBI" id="CHEBI:49883"/>
    </cofactor>
</comment>
<dbReference type="CDD" id="cd02787">
    <property type="entry name" value="MopB_CT_ydeP"/>
    <property type="match status" value="1"/>
</dbReference>
<dbReference type="PIRSF" id="PIRSF000144">
    <property type="entry name" value="CbbBc"/>
    <property type="match status" value="1"/>
</dbReference>
<dbReference type="GO" id="GO:0030151">
    <property type="term" value="F:molybdenum ion binding"/>
    <property type="evidence" value="ECO:0007669"/>
    <property type="project" value="InterPro"/>
</dbReference>
<evidence type="ECO:0000256" key="9">
    <source>
        <dbReference type="ARBA" id="ARBA00023014"/>
    </source>
</evidence>
<keyword evidence="6" id="KW-0479">Metal-binding</keyword>
<evidence type="ECO:0000256" key="5">
    <source>
        <dbReference type="ARBA" id="ARBA00022505"/>
    </source>
</evidence>
<proteinExistence type="inferred from homology"/>
<comment type="cofactor">
    <cofactor evidence="1">
        <name>Mo-bis(molybdopterin guanine dinucleotide)</name>
        <dbReference type="ChEBI" id="CHEBI:60539"/>
    </cofactor>
</comment>
<dbReference type="InterPro" id="IPR006656">
    <property type="entry name" value="Mopterin_OxRdtase"/>
</dbReference>
<evidence type="ECO:0000256" key="8">
    <source>
        <dbReference type="ARBA" id="ARBA00023004"/>
    </source>
</evidence>
<comment type="similarity">
    <text evidence="3">Belongs to the prokaryotic molybdopterin-containing oxidoreductase family.</text>
</comment>
<keyword evidence="9" id="KW-0411">Iron-sulfur</keyword>